<evidence type="ECO:0000313" key="2">
    <source>
        <dbReference type="Proteomes" id="UP000297258"/>
    </source>
</evidence>
<name>A0A4Y9SP51_9BURK</name>
<protein>
    <submittedName>
        <fullName evidence="1">DUF2158 domain-containing protein</fullName>
    </submittedName>
</protein>
<organism evidence="1 2">
    <name type="scientific">Massilia horti</name>
    <dbReference type="NCBI Taxonomy" id="2562153"/>
    <lineage>
        <taxon>Bacteria</taxon>
        <taxon>Pseudomonadati</taxon>
        <taxon>Pseudomonadota</taxon>
        <taxon>Betaproteobacteria</taxon>
        <taxon>Burkholderiales</taxon>
        <taxon>Oxalobacteraceae</taxon>
        <taxon>Telluria group</taxon>
        <taxon>Massilia</taxon>
    </lineage>
</organism>
<dbReference type="EMBL" id="SPUM01000137">
    <property type="protein sequence ID" value="TFW28512.1"/>
    <property type="molecule type" value="Genomic_DNA"/>
</dbReference>
<dbReference type="OrthoDB" id="1264301at2"/>
<dbReference type="Proteomes" id="UP000297258">
    <property type="component" value="Unassembled WGS sequence"/>
</dbReference>
<dbReference type="AlphaFoldDB" id="A0A4Y9SP51"/>
<gene>
    <name evidence="1" type="ORF">E4O92_21130</name>
</gene>
<dbReference type="Pfam" id="PF09926">
    <property type="entry name" value="DUF2158"/>
    <property type="match status" value="1"/>
</dbReference>
<accession>A0A4Y9SP51</accession>
<sequence>MLHPKNVFQATSKENVMAGEFEVGDTVQLKSGGDVMTVEKMESETVTCVWMQEKKVMRDTFVRATLEKFTPAW</sequence>
<evidence type="ECO:0000313" key="1">
    <source>
        <dbReference type="EMBL" id="TFW28512.1"/>
    </source>
</evidence>
<reference evidence="1 2" key="1">
    <citation type="submission" date="2019-03" db="EMBL/GenBank/DDBJ databases">
        <title>Draft genome of Massilia hortus sp. nov., a novel bacterial species of the Oxalobacteraceae family.</title>
        <authorList>
            <person name="Peta V."/>
            <person name="Raths R."/>
            <person name="Bucking H."/>
        </authorList>
    </citation>
    <scope>NUCLEOTIDE SEQUENCE [LARGE SCALE GENOMIC DNA]</scope>
    <source>
        <strain evidence="1 2">ONC3</strain>
    </source>
</reference>
<keyword evidence="2" id="KW-1185">Reference proteome</keyword>
<proteinExistence type="predicted"/>
<comment type="caution">
    <text evidence="1">The sequence shown here is derived from an EMBL/GenBank/DDBJ whole genome shotgun (WGS) entry which is preliminary data.</text>
</comment>
<dbReference type="InterPro" id="IPR019226">
    <property type="entry name" value="DUF2158"/>
</dbReference>